<proteinExistence type="predicted"/>
<comment type="caution">
    <text evidence="1">The sequence shown here is derived from an EMBL/GenBank/DDBJ whole genome shotgun (WGS) entry which is preliminary data.</text>
</comment>
<dbReference type="Proteomes" id="UP000465305">
    <property type="component" value="Unassembled WGS sequence"/>
</dbReference>
<evidence type="ECO:0000313" key="2">
    <source>
        <dbReference type="Proteomes" id="UP000465305"/>
    </source>
</evidence>
<gene>
    <name evidence="1" type="ORF">MALGJ_00500</name>
</gene>
<dbReference type="EMBL" id="BLKY01000001">
    <property type="protein sequence ID" value="GFG83374.1"/>
    <property type="molecule type" value="Genomic_DNA"/>
</dbReference>
<sequence>MCEHRQIRYTGREDMISLSAWLRRNMVPLALTPGSEDAGIDIAARIDACYRCVDLPPDDEIVIDRARVREANRSVVTLATIDPIACRLGEMGKGLNRDRLRLLARHGDIRPVGADSDTGTKFYRLGDVLHAHFARNRRGAK</sequence>
<reference evidence="1 2" key="1">
    <citation type="journal article" date="2019" name="Emerg. Microbes Infect.">
        <title>Comprehensive subspecies identification of 175 nontuberculous mycobacteria species based on 7547 genomic profiles.</title>
        <authorList>
            <person name="Matsumoto Y."/>
            <person name="Kinjo T."/>
            <person name="Motooka D."/>
            <person name="Nabeya D."/>
            <person name="Jung N."/>
            <person name="Uechi K."/>
            <person name="Horii T."/>
            <person name="Iida T."/>
            <person name="Fujita J."/>
            <person name="Nakamura S."/>
        </authorList>
    </citation>
    <scope>NUCLEOTIDE SEQUENCE [LARGE SCALE GENOMIC DNA]</scope>
    <source>
        <strain evidence="1 2">JCM 30723</strain>
    </source>
</reference>
<evidence type="ECO:0000313" key="1">
    <source>
        <dbReference type="EMBL" id="GFG83374.1"/>
    </source>
</evidence>
<protein>
    <submittedName>
        <fullName evidence="1">Uncharacterized protein</fullName>
    </submittedName>
</protein>
<accession>A0A7I9Y424</accession>
<organism evidence="1 2">
    <name type="scientific">Mycolicibacter algericus</name>
    <name type="common">Mycobacterium algericum</name>
    <dbReference type="NCBI Taxonomy" id="1288388"/>
    <lineage>
        <taxon>Bacteria</taxon>
        <taxon>Bacillati</taxon>
        <taxon>Actinomycetota</taxon>
        <taxon>Actinomycetes</taxon>
        <taxon>Mycobacteriales</taxon>
        <taxon>Mycobacteriaceae</taxon>
        <taxon>Mycolicibacter</taxon>
    </lineage>
</organism>
<name>A0A7I9Y424_MYCAL</name>
<dbReference type="AlphaFoldDB" id="A0A7I9Y424"/>